<protein>
    <submittedName>
        <fullName evidence="1">Uncharacterized protein</fullName>
    </submittedName>
</protein>
<gene>
    <name evidence="1" type="ORF">AVDCRST_MAG93-5216</name>
</gene>
<reference evidence="1" key="1">
    <citation type="submission" date="2020-02" db="EMBL/GenBank/DDBJ databases">
        <authorList>
            <person name="Meier V. D."/>
        </authorList>
    </citation>
    <scope>NUCLEOTIDE SEQUENCE</scope>
    <source>
        <strain evidence="1">AVDCRST_MAG93</strain>
    </source>
</reference>
<organism evidence="1">
    <name type="scientific">uncultured Chloroflexia bacterium</name>
    <dbReference type="NCBI Taxonomy" id="1672391"/>
    <lineage>
        <taxon>Bacteria</taxon>
        <taxon>Bacillati</taxon>
        <taxon>Chloroflexota</taxon>
        <taxon>Chloroflexia</taxon>
        <taxon>environmental samples</taxon>
    </lineage>
</organism>
<evidence type="ECO:0000313" key="1">
    <source>
        <dbReference type="EMBL" id="CAA9310884.1"/>
    </source>
</evidence>
<proteinExistence type="predicted"/>
<name>A0A6J4KPJ2_9CHLR</name>
<dbReference type="AlphaFoldDB" id="A0A6J4KPJ2"/>
<dbReference type="EMBL" id="CADCTR010001755">
    <property type="protein sequence ID" value="CAA9310884.1"/>
    <property type="molecule type" value="Genomic_DNA"/>
</dbReference>
<sequence length="99" mass="11379">MTESSIRMSADKTSHVPYLGEQRYGDIVFTRRDTRYGGYVERGVVEVTVAPPKFLGTSLGRVPINLLLTLVGAHRRDLPHQRQRRFLYYNYLDDPAPLL</sequence>
<accession>A0A6J4KPJ2</accession>